<dbReference type="EMBL" id="GBXM01032051">
    <property type="protein sequence ID" value="JAH76526.1"/>
    <property type="molecule type" value="Transcribed_RNA"/>
</dbReference>
<reference evidence="1" key="1">
    <citation type="submission" date="2014-11" db="EMBL/GenBank/DDBJ databases">
        <authorList>
            <person name="Amaro Gonzalez C."/>
        </authorList>
    </citation>
    <scope>NUCLEOTIDE SEQUENCE</scope>
</reference>
<sequence>MINLSMAARDACRNSHIKPGPHARIKEIREADRICSGLTKMSSKMVTTP</sequence>
<evidence type="ECO:0000313" key="1">
    <source>
        <dbReference type="EMBL" id="JAH76526.1"/>
    </source>
</evidence>
<proteinExistence type="predicted"/>
<protein>
    <submittedName>
        <fullName evidence="1">Uncharacterized protein</fullName>
    </submittedName>
</protein>
<name>A0A0E9VEU9_ANGAN</name>
<dbReference type="AlphaFoldDB" id="A0A0E9VEU9"/>
<accession>A0A0E9VEU9</accession>
<reference evidence="1" key="2">
    <citation type="journal article" date="2015" name="Fish Shellfish Immunol.">
        <title>Early steps in the European eel (Anguilla anguilla)-Vibrio vulnificus interaction in the gills: Role of the RtxA13 toxin.</title>
        <authorList>
            <person name="Callol A."/>
            <person name="Pajuelo D."/>
            <person name="Ebbesson L."/>
            <person name="Teles M."/>
            <person name="MacKenzie S."/>
            <person name="Amaro C."/>
        </authorList>
    </citation>
    <scope>NUCLEOTIDE SEQUENCE</scope>
</reference>
<organism evidence="1">
    <name type="scientific">Anguilla anguilla</name>
    <name type="common">European freshwater eel</name>
    <name type="synonym">Muraena anguilla</name>
    <dbReference type="NCBI Taxonomy" id="7936"/>
    <lineage>
        <taxon>Eukaryota</taxon>
        <taxon>Metazoa</taxon>
        <taxon>Chordata</taxon>
        <taxon>Craniata</taxon>
        <taxon>Vertebrata</taxon>
        <taxon>Euteleostomi</taxon>
        <taxon>Actinopterygii</taxon>
        <taxon>Neopterygii</taxon>
        <taxon>Teleostei</taxon>
        <taxon>Anguilliformes</taxon>
        <taxon>Anguillidae</taxon>
        <taxon>Anguilla</taxon>
    </lineage>
</organism>